<sequence>MTTLTPPTRFRAAEDRGAKIGQVLRLVGRVGEVDEELMTRIGQRFWTVDEAGERLAAAIRSKGDDRVRLDQFHRALARGIEAVPDAPAALVAFFAEVDEVPSWVDRDLMNRGAEVYRRLGRNAGDVLLQLSLIGGYRFGGPTDLLVATGGLTGDMTRRRLAETQQWTIAVTEHDAMLRENAGWKLTVHVRLMHALVNHRFDDHPEWDAAHWGRPINQSDQAATLGLFTGALLIGVRALGVRITREDSRAVMHLWKYIGWLMGVDQDWLFDTERDQHRLNYHVLRAQDDVTEAGAQLSASIVEAQRELHFRRFAGVRGRFAQWRLLSMLRPFLGRRGLQDVGLPVRLPWATALVLPANLWRYRVLARTSWGRARIDRWARYYRDEQMYRYFGDDAPDVGRLDA</sequence>
<comment type="caution">
    <text evidence="2">The sequence shown here is derived from an EMBL/GenBank/DDBJ whole genome shotgun (WGS) entry which is preliminary data.</text>
</comment>
<dbReference type="Pfam" id="PF09995">
    <property type="entry name" value="MPAB_Lcp_cat"/>
    <property type="match status" value="1"/>
</dbReference>
<evidence type="ECO:0000313" key="3">
    <source>
        <dbReference type="Proteomes" id="UP001501057"/>
    </source>
</evidence>
<dbReference type="InterPro" id="IPR037473">
    <property type="entry name" value="Lcp-like"/>
</dbReference>
<dbReference type="InterPro" id="IPR018713">
    <property type="entry name" value="MPAB/Lcp_cat_dom"/>
</dbReference>
<gene>
    <name evidence="2" type="ORF">GCM10009710_08440</name>
</gene>
<keyword evidence="3" id="KW-1185">Reference proteome</keyword>
<protein>
    <submittedName>
        <fullName evidence="2">Oxygenase MpaB family protein</fullName>
    </submittedName>
</protein>
<name>A0ABP4VMK2_9ACTN</name>
<organism evidence="2 3">
    <name type="scientific">Aeromicrobium alkaliterrae</name>
    <dbReference type="NCBI Taxonomy" id="302168"/>
    <lineage>
        <taxon>Bacteria</taxon>
        <taxon>Bacillati</taxon>
        <taxon>Actinomycetota</taxon>
        <taxon>Actinomycetes</taxon>
        <taxon>Propionibacteriales</taxon>
        <taxon>Nocardioidaceae</taxon>
        <taxon>Aeromicrobium</taxon>
    </lineage>
</organism>
<feature type="domain" description="ER-bound oxygenase mpaB/mpaB'/Rubber oxygenase catalytic" evidence="1">
    <location>
        <begin position="145"/>
        <end position="363"/>
    </location>
</feature>
<dbReference type="PANTHER" id="PTHR37539">
    <property type="entry name" value="SECRETED PROTEIN-RELATED"/>
    <property type="match status" value="1"/>
</dbReference>
<dbReference type="PANTHER" id="PTHR37539:SF1">
    <property type="entry name" value="ER-BOUND OXYGENASE MPAB_MPAB'_RUBBER OXYGENASE CATALYTIC DOMAIN-CONTAINING PROTEIN"/>
    <property type="match status" value="1"/>
</dbReference>
<dbReference type="Proteomes" id="UP001501057">
    <property type="component" value="Unassembled WGS sequence"/>
</dbReference>
<accession>A0ABP4VMK2</accession>
<dbReference type="RefSeq" id="WP_344198068.1">
    <property type="nucleotide sequence ID" value="NZ_BAAAME010000002.1"/>
</dbReference>
<proteinExistence type="predicted"/>
<dbReference type="EMBL" id="BAAAME010000002">
    <property type="protein sequence ID" value="GAA1730129.1"/>
    <property type="molecule type" value="Genomic_DNA"/>
</dbReference>
<evidence type="ECO:0000259" key="1">
    <source>
        <dbReference type="Pfam" id="PF09995"/>
    </source>
</evidence>
<reference evidence="3" key="1">
    <citation type="journal article" date="2019" name="Int. J. Syst. Evol. Microbiol.">
        <title>The Global Catalogue of Microorganisms (GCM) 10K type strain sequencing project: providing services to taxonomists for standard genome sequencing and annotation.</title>
        <authorList>
            <consortium name="The Broad Institute Genomics Platform"/>
            <consortium name="The Broad Institute Genome Sequencing Center for Infectious Disease"/>
            <person name="Wu L."/>
            <person name="Ma J."/>
        </authorList>
    </citation>
    <scope>NUCLEOTIDE SEQUENCE [LARGE SCALE GENOMIC DNA]</scope>
    <source>
        <strain evidence="3">JCM 13518</strain>
    </source>
</reference>
<evidence type="ECO:0000313" key="2">
    <source>
        <dbReference type="EMBL" id="GAA1730129.1"/>
    </source>
</evidence>